<keyword evidence="1" id="KW-0732">Signal</keyword>
<name>A0A212JEI9_9BACT</name>
<dbReference type="PROSITE" id="PS51257">
    <property type="entry name" value="PROKAR_LIPOPROTEIN"/>
    <property type="match status" value="1"/>
</dbReference>
<dbReference type="InterPro" id="IPR011990">
    <property type="entry name" value="TPR-like_helical_dom_sf"/>
</dbReference>
<accession>A0A212JEI9</accession>
<feature type="signal peptide" evidence="1">
    <location>
        <begin position="1"/>
        <end position="23"/>
    </location>
</feature>
<evidence type="ECO:0000313" key="2">
    <source>
        <dbReference type="EMBL" id="SBV97873.1"/>
    </source>
</evidence>
<feature type="chain" id="PRO_5012374640" description="SusD/RagB family nutrient-binding outer membrane lipoprotein" evidence="1">
    <location>
        <begin position="24"/>
        <end position="513"/>
    </location>
</feature>
<dbReference type="AlphaFoldDB" id="A0A212JEI9"/>
<sequence>MKINKLYILGAFTSLLLSTSCVDDINEDPNRPSSVPTTSLITSSEKLLVDNLRSEQVSLRGSMLFVQYFAQNTYTTQSRYDIPFSYSDDYWKGLYKTLNNLEEIIKLNTDPATKDVATANGVGRNATQIAISRVLKSYAFYALTDVFGNIPYQSYGTKDADFQALQQNPENITPAYAAQEKIYTDLLSELKAAGDTLIKYQGETTFGKADIIYAGSNAKWAKFANSLRLRFATRLKEKNNTLYKSHFEDALNKGVFTGNSDNAAFKYSATSPNEAPLYRATVTANRKDFAVSHILVDLLKGSNPVLPVADPRLSAYALPTTTTNTYVGLPYGLANDQAGKFSANDVSLPGAAINAANYAEVLMEYAEVAFLISEYNNWSQNDYQAGVQASLEKWGVAADKVTDYLSKLPAANQKNVLTQKYIALYMQGLEAWSEYRRTGFPDFLIQEGDVVFEGEIETRAVTYRFDPLFGDGGVPSRLYYPTKEQNVNKANYQQALSVQGNDKIETKPWIFRN</sequence>
<dbReference type="SUPFAM" id="SSF48452">
    <property type="entry name" value="TPR-like"/>
    <property type="match status" value="1"/>
</dbReference>
<gene>
    <name evidence="2" type="ORF">KL86DYS1_12023</name>
</gene>
<dbReference type="Gene3D" id="1.25.40.390">
    <property type="match status" value="1"/>
</dbReference>
<evidence type="ECO:0008006" key="3">
    <source>
        <dbReference type="Google" id="ProtNLM"/>
    </source>
</evidence>
<organism evidence="2">
    <name type="scientific">uncultured Dysgonomonas sp</name>
    <dbReference type="NCBI Taxonomy" id="206096"/>
    <lineage>
        <taxon>Bacteria</taxon>
        <taxon>Pseudomonadati</taxon>
        <taxon>Bacteroidota</taxon>
        <taxon>Bacteroidia</taxon>
        <taxon>Bacteroidales</taxon>
        <taxon>Dysgonomonadaceae</taxon>
        <taxon>Dysgonomonas</taxon>
        <taxon>environmental samples</taxon>
    </lineage>
</organism>
<dbReference type="InterPro" id="IPR041662">
    <property type="entry name" value="SusD-like_2"/>
</dbReference>
<dbReference type="RefSeq" id="WP_296940460.1">
    <property type="nucleotide sequence ID" value="NZ_LT599032.1"/>
</dbReference>
<dbReference type="EMBL" id="FLUM01000001">
    <property type="protein sequence ID" value="SBV97873.1"/>
    <property type="molecule type" value="Genomic_DNA"/>
</dbReference>
<protein>
    <recommendedName>
        <fullName evidence="3">SusD/RagB family nutrient-binding outer membrane lipoprotein</fullName>
    </recommendedName>
</protein>
<dbReference type="Pfam" id="PF12771">
    <property type="entry name" value="SusD-like_2"/>
    <property type="match status" value="1"/>
</dbReference>
<reference evidence="2" key="1">
    <citation type="submission" date="2016-04" db="EMBL/GenBank/DDBJ databases">
        <authorList>
            <person name="Evans L.H."/>
            <person name="Alamgir A."/>
            <person name="Owens N."/>
            <person name="Weber N.D."/>
            <person name="Virtaneva K."/>
            <person name="Barbian K."/>
            <person name="Babar A."/>
            <person name="Rosenke K."/>
        </authorList>
    </citation>
    <scope>NUCLEOTIDE SEQUENCE</scope>
    <source>
        <strain evidence="2">86-1</strain>
    </source>
</reference>
<proteinExistence type="predicted"/>
<evidence type="ECO:0000256" key="1">
    <source>
        <dbReference type="SAM" id="SignalP"/>
    </source>
</evidence>